<dbReference type="InterPro" id="IPR050109">
    <property type="entry name" value="HTH-type_TetR-like_transc_reg"/>
</dbReference>
<dbReference type="Proteomes" id="UP000694300">
    <property type="component" value="Unassembled WGS sequence"/>
</dbReference>
<gene>
    <name evidence="4" type="ORF">I4I82_04495</name>
</gene>
<dbReference type="RefSeq" id="WP_218589918.1">
    <property type="nucleotide sequence ID" value="NZ_JADQDE010000259.1"/>
</dbReference>
<sequence length="207" mass="22655">MTQVKRMARGGARQAILDAAGRLYAEQGFLATSIEQIAAAAGVARPTVFTATGGKAAILREVVDIALSGDDEPVPVRERPWFVEMMDEPDPHRMLALHARNITTMGRRVAAVYSAVEAASTADPDVGALWESLQAQRLAGSRMVAERLAGKTALREGYDADAVTDVLWSVGSPMVYRKTVAERGWTPERYERWMADLLRRLFLPDAV</sequence>
<dbReference type="PANTHER" id="PTHR30055">
    <property type="entry name" value="HTH-TYPE TRANSCRIPTIONAL REGULATOR RUTR"/>
    <property type="match status" value="1"/>
</dbReference>
<evidence type="ECO:0000313" key="5">
    <source>
        <dbReference type="Proteomes" id="UP000694300"/>
    </source>
</evidence>
<evidence type="ECO:0000256" key="2">
    <source>
        <dbReference type="PROSITE-ProRule" id="PRU00335"/>
    </source>
</evidence>
<evidence type="ECO:0000259" key="3">
    <source>
        <dbReference type="PROSITE" id="PS50977"/>
    </source>
</evidence>
<name>A0ABS6U3Y1_9PSEU</name>
<dbReference type="InterPro" id="IPR001647">
    <property type="entry name" value="HTH_TetR"/>
</dbReference>
<proteinExistence type="predicted"/>
<feature type="domain" description="HTH tetR-type" evidence="3">
    <location>
        <begin position="10"/>
        <end position="70"/>
    </location>
</feature>
<comment type="caution">
    <text evidence="4">The sequence shown here is derived from an EMBL/GenBank/DDBJ whole genome shotgun (WGS) entry which is preliminary data.</text>
</comment>
<organism evidence="4 5">
    <name type="scientific">Pseudonocardia oceani</name>
    <dbReference type="NCBI Taxonomy" id="2792013"/>
    <lineage>
        <taxon>Bacteria</taxon>
        <taxon>Bacillati</taxon>
        <taxon>Actinomycetota</taxon>
        <taxon>Actinomycetes</taxon>
        <taxon>Pseudonocardiales</taxon>
        <taxon>Pseudonocardiaceae</taxon>
        <taxon>Pseudonocardia</taxon>
    </lineage>
</organism>
<keyword evidence="1 2" id="KW-0238">DNA-binding</keyword>
<dbReference type="PROSITE" id="PS50977">
    <property type="entry name" value="HTH_TETR_2"/>
    <property type="match status" value="1"/>
</dbReference>
<evidence type="ECO:0000256" key="1">
    <source>
        <dbReference type="ARBA" id="ARBA00023125"/>
    </source>
</evidence>
<accession>A0ABS6U3Y1</accession>
<dbReference type="PANTHER" id="PTHR30055:SF184">
    <property type="entry name" value="HTH-TYPE TRANSCRIPTIONAL REGULATOR ETHR"/>
    <property type="match status" value="1"/>
</dbReference>
<keyword evidence="5" id="KW-1185">Reference proteome</keyword>
<feature type="DNA-binding region" description="H-T-H motif" evidence="2">
    <location>
        <begin position="33"/>
        <end position="52"/>
    </location>
</feature>
<protein>
    <submittedName>
        <fullName evidence="4">TetR/AcrR family transcriptional regulator</fullName>
    </submittedName>
</protein>
<dbReference type="EMBL" id="JADQDF010000001">
    <property type="protein sequence ID" value="MBW0126939.1"/>
    <property type="molecule type" value="Genomic_DNA"/>
</dbReference>
<dbReference type="Pfam" id="PF00440">
    <property type="entry name" value="TetR_N"/>
    <property type="match status" value="1"/>
</dbReference>
<evidence type="ECO:0000313" key="4">
    <source>
        <dbReference type="EMBL" id="MBW0126939.1"/>
    </source>
</evidence>
<reference evidence="4 5" key="1">
    <citation type="submission" date="2020-11" db="EMBL/GenBank/DDBJ databases">
        <title>Pseudonocardia abyssalis sp. nov. and Pseudonocardia oceani sp. nov., description and phylogenomic analysis of two novel actinomycetes isolated from the deep Southern Ocean.</title>
        <authorList>
            <person name="Parra J."/>
        </authorList>
    </citation>
    <scope>NUCLEOTIDE SEQUENCE [LARGE SCALE GENOMIC DNA]</scope>
    <source>
        <strain evidence="5">KRD185</strain>
    </source>
</reference>